<evidence type="ECO:0000313" key="3">
    <source>
        <dbReference type="Proteomes" id="UP000001072"/>
    </source>
</evidence>
<dbReference type="KEGG" id="mlr:MELLADRAFT_105289"/>
<dbReference type="Proteomes" id="UP000001072">
    <property type="component" value="Unassembled WGS sequence"/>
</dbReference>
<feature type="compositionally biased region" description="Polar residues" evidence="1">
    <location>
        <begin position="110"/>
        <end position="120"/>
    </location>
</feature>
<reference evidence="3" key="1">
    <citation type="journal article" date="2011" name="Proc. Natl. Acad. Sci. U.S.A.">
        <title>Obligate biotrophy features unraveled by the genomic analysis of rust fungi.</title>
        <authorList>
            <person name="Duplessis S."/>
            <person name="Cuomo C.A."/>
            <person name="Lin Y.-C."/>
            <person name="Aerts A."/>
            <person name="Tisserant E."/>
            <person name="Veneault-Fourrey C."/>
            <person name="Joly D.L."/>
            <person name="Hacquard S."/>
            <person name="Amselem J."/>
            <person name="Cantarel B.L."/>
            <person name="Chiu R."/>
            <person name="Coutinho P.M."/>
            <person name="Feau N."/>
            <person name="Field M."/>
            <person name="Frey P."/>
            <person name="Gelhaye E."/>
            <person name="Goldberg J."/>
            <person name="Grabherr M.G."/>
            <person name="Kodira C.D."/>
            <person name="Kohler A."/>
            <person name="Kuees U."/>
            <person name="Lindquist E.A."/>
            <person name="Lucas S.M."/>
            <person name="Mago R."/>
            <person name="Mauceli E."/>
            <person name="Morin E."/>
            <person name="Murat C."/>
            <person name="Pangilinan J.L."/>
            <person name="Park R."/>
            <person name="Pearson M."/>
            <person name="Quesneville H."/>
            <person name="Rouhier N."/>
            <person name="Sakthikumar S."/>
            <person name="Salamov A.A."/>
            <person name="Schmutz J."/>
            <person name="Selles B."/>
            <person name="Shapiro H."/>
            <person name="Tanguay P."/>
            <person name="Tuskan G.A."/>
            <person name="Henrissat B."/>
            <person name="Van de Peer Y."/>
            <person name="Rouze P."/>
            <person name="Ellis J.G."/>
            <person name="Dodds P.N."/>
            <person name="Schein J.E."/>
            <person name="Zhong S."/>
            <person name="Hamelin R.C."/>
            <person name="Grigoriev I.V."/>
            <person name="Szabo L.J."/>
            <person name="Martin F."/>
        </authorList>
    </citation>
    <scope>NUCLEOTIDE SEQUENCE [LARGE SCALE GENOMIC DNA]</scope>
    <source>
        <strain evidence="3">98AG31 / pathotype 3-4-7</strain>
    </source>
</reference>
<name>F4RHM0_MELLP</name>
<feature type="compositionally biased region" description="Low complexity" evidence="1">
    <location>
        <begin position="63"/>
        <end position="77"/>
    </location>
</feature>
<gene>
    <name evidence="2" type="ORF">MELLADRAFT_105289</name>
</gene>
<dbReference type="RefSeq" id="XP_007408616.1">
    <property type="nucleotide sequence ID" value="XM_007408554.1"/>
</dbReference>
<dbReference type="EMBL" id="GL883102">
    <property type="protein sequence ID" value="EGG07851.1"/>
    <property type="molecule type" value="Genomic_DNA"/>
</dbReference>
<evidence type="ECO:0000256" key="1">
    <source>
        <dbReference type="SAM" id="MobiDB-lite"/>
    </source>
</evidence>
<dbReference type="GeneID" id="18922559"/>
<accession>F4RHM0</accession>
<dbReference type="HOGENOM" id="CLU_1960046_0_0_1"/>
<keyword evidence="3" id="KW-1185">Reference proteome</keyword>
<feature type="region of interest" description="Disordered" evidence="1">
    <location>
        <begin position="1"/>
        <end position="128"/>
    </location>
</feature>
<dbReference type="VEuPathDB" id="FungiDB:MELLADRAFT_105289"/>
<organism evidence="3">
    <name type="scientific">Melampsora larici-populina (strain 98AG31 / pathotype 3-4-7)</name>
    <name type="common">Poplar leaf rust fungus</name>
    <dbReference type="NCBI Taxonomy" id="747676"/>
    <lineage>
        <taxon>Eukaryota</taxon>
        <taxon>Fungi</taxon>
        <taxon>Dikarya</taxon>
        <taxon>Basidiomycota</taxon>
        <taxon>Pucciniomycotina</taxon>
        <taxon>Pucciniomycetes</taxon>
        <taxon>Pucciniales</taxon>
        <taxon>Melampsoraceae</taxon>
        <taxon>Melampsora</taxon>
    </lineage>
</organism>
<protein>
    <submittedName>
        <fullName evidence="2">Uncharacterized protein</fullName>
    </submittedName>
</protein>
<dbReference type="InParanoid" id="F4RHM0"/>
<dbReference type="AlphaFoldDB" id="F4RHM0"/>
<sequence>MRTAWPVSEQHHTISTGQELSSGPHEEPTDHSTPIAAPEDQHNKEEHTTLQDEPSDHPAQVDPQLPQEQQVAVVPEVTIQTFDSEPPRTRKRGQEDNLISSASENKKTPKVTTSRPNTRSRSARTQKK</sequence>
<feature type="compositionally biased region" description="Basic and acidic residues" evidence="1">
    <location>
        <begin position="39"/>
        <end position="56"/>
    </location>
</feature>
<proteinExistence type="predicted"/>
<evidence type="ECO:0000313" key="2">
    <source>
        <dbReference type="EMBL" id="EGG07851.1"/>
    </source>
</evidence>
<feature type="compositionally biased region" description="Basic and acidic residues" evidence="1">
    <location>
        <begin position="85"/>
        <end position="95"/>
    </location>
</feature>